<dbReference type="HOGENOM" id="CLU_2647199_0_0_6"/>
<evidence type="ECO:0000313" key="1">
    <source>
        <dbReference type="EMBL" id="EIJ43978.1"/>
    </source>
</evidence>
<sequence>MQFTVDDNLIYAVIEKTGLAGESAIDIALRLLMDTCEGETTDAEMVRRLKHKKLLKEHIILLKQLDNATFSRCFLS</sequence>
<dbReference type="EMBL" id="JH600070">
    <property type="protein sequence ID" value="EIJ43978.1"/>
    <property type="molecule type" value="Genomic_DNA"/>
</dbReference>
<accession>I3CK35</accession>
<gene>
    <name evidence="1" type="ORF">BegalDRAFT_3153</name>
</gene>
<evidence type="ECO:0000313" key="2">
    <source>
        <dbReference type="Proteomes" id="UP000005744"/>
    </source>
</evidence>
<dbReference type="OrthoDB" id="9991835at2"/>
<proteinExistence type="predicted"/>
<keyword evidence="2" id="KW-1185">Reference proteome</keyword>
<dbReference type="RefSeq" id="WP_002691639.1">
    <property type="nucleotide sequence ID" value="NZ_JH600070.1"/>
</dbReference>
<dbReference type="AlphaFoldDB" id="I3CK35"/>
<protein>
    <submittedName>
        <fullName evidence="1">Uncharacterized protein</fullName>
    </submittedName>
</protein>
<organism evidence="1 2">
    <name type="scientific">Beggiatoa alba B18LD</name>
    <dbReference type="NCBI Taxonomy" id="395493"/>
    <lineage>
        <taxon>Bacteria</taxon>
        <taxon>Pseudomonadati</taxon>
        <taxon>Pseudomonadota</taxon>
        <taxon>Gammaproteobacteria</taxon>
        <taxon>Thiotrichales</taxon>
        <taxon>Thiotrichaceae</taxon>
        <taxon>Beggiatoa</taxon>
    </lineage>
</organism>
<dbReference type="Proteomes" id="UP000005744">
    <property type="component" value="Unassembled WGS sequence"/>
</dbReference>
<reference evidence="1 2" key="1">
    <citation type="submission" date="2011-11" db="EMBL/GenBank/DDBJ databases">
        <title>Improved High-Quality Draft sequence of Beggiatoa alba B18lD.</title>
        <authorList>
            <consortium name="US DOE Joint Genome Institute"/>
            <person name="Lucas S."/>
            <person name="Han J."/>
            <person name="Lapidus A."/>
            <person name="Cheng J.-F."/>
            <person name="Goodwin L."/>
            <person name="Pitluck S."/>
            <person name="Peters L."/>
            <person name="Mikhailova N."/>
            <person name="Held B."/>
            <person name="Detter J.C."/>
            <person name="Han C."/>
            <person name="Tapia R."/>
            <person name="Land M."/>
            <person name="Hauser L."/>
            <person name="Kyrpides N."/>
            <person name="Ivanova N."/>
            <person name="Pagani I."/>
            <person name="Samuel K."/>
            <person name="Teske A."/>
            <person name="Mueller J."/>
            <person name="Woyke T."/>
        </authorList>
    </citation>
    <scope>NUCLEOTIDE SEQUENCE [LARGE SCALE GENOMIC DNA]</scope>
    <source>
        <strain evidence="1 2">B18LD</strain>
    </source>
</reference>
<name>I3CK35_9GAMM</name>